<accession>A0A2T8KT03</accession>
<feature type="signal peptide" evidence="3">
    <location>
        <begin position="1"/>
        <end position="22"/>
    </location>
</feature>
<gene>
    <name evidence="4" type="ORF">PAHAL_2G456800</name>
</gene>
<dbReference type="Gramene" id="PVH65301">
    <property type="protein sequence ID" value="PVH65301"/>
    <property type="gene ID" value="PAHAL_2G456800"/>
</dbReference>
<evidence type="ECO:0000256" key="3">
    <source>
        <dbReference type="SAM" id="SignalP"/>
    </source>
</evidence>
<proteinExistence type="inferred from homology"/>
<dbReference type="PANTHER" id="PTHR11240">
    <property type="entry name" value="RIBONUCLEASE T2"/>
    <property type="match status" value="1"/>
</dbReference>
<reference evidence="4" key="1">
    <citation type="submission" date="2018-04" db="EMBL/GenBank/DDBJ databases">
        <title>WGS assembly of Panicum hallii.</title>
        <authorList>
            <person name="Lovell J."/>
            <person name="Jenkins J."/>
            <person name="Lowry D."/>
            <person name="Mamidi S."/>
            <person name="Sreedasyam A."/>
            <person name="Weng X."/>
            <person name="Barry K."/>
            <person name="Bonette J."/>
            <person name="Campitelli B."/>
            <person name="Daum C."/>
            <person name="Gordon S."/>
            <person name="Gould B."/>
            <person name="Lipzen A."/>
            <person name="Macqueen A."/>
            <person name="Palacio-Mejia J."/>
            <person name="Plott C."/>
            <person name="Shakirov E."/>
            <person name="Shu S."/>
            <person name="Yoshinaga Y."/>
            <person name="Zane M."/>
            <person name="Rokhsar D."/>
            <person name="Grimwood J."/>
            <person name="Schmutz J."/>
            <person name="Juenger T."/>
        </authorList>
    </citation>
    <scope>NUCLEOTIDE SEQUENCE [LARGE SCALE GENOMIC DNA]</scope>
    <source>
        <strain evidence="4">FIL2</strain>
    </source>
</reference>
<dbReference type="Gene3D" id="3.90.730.10">
    <property type="entry name" value="Ribonuclease T2-like"/>
    <property type="match status" value="1"/>
</dbReference>
<name>A0A2T8KT03_9POAL</name>
<dbReference type="InterPro" id="IPR036430">
    <property type="entry name" value="RNase_T2-like_sf"/>
</dbReference>
<protein>
    <submittedName>
        <fullName evidence="4">Uncharacterized protein</fullName>
    </submittedName>
</protein>
<dbReference type="GO" id="GO:0003723">
    <property type="term" value="F:RNA binding"/>
    <property type="evidence" value="ECO:0007669"/>
    <property type="project" value="InterPro"/>
</dbReference>
<evidence type="ECO:0000313" key="4">
    <source>
        <dbReference type="EMBL" id="PVH65301.1"/>
    </source>
</evidence>
<dbReference type="EMBL" id="CM008047">
    <property type="protein sequence ID" value="PVH65301.1"/>
    <property type="molecule type" value="Genomic_DNA"/>
</dbReference>
<dbReference type="InterPro" id="IPR033130">
    <property type="entry name" value="RNase_T2_His_AS_2"/>
</dbReference>
<dbReference type="InterPro" id="IPR018188">
    <property type="entry name" value="RNase_T2_His_AS_1"/>
</dbReference>
<dbReference type="PANTHER" id="PTHR11240:SF78">
    <property type="entry name" value="GENOME ASSEMBLY, CHROMOSOME: II"/>
    <property type="match status" value="1"/>
</dbReference>
<evidence type="ECO:0000256" key="1">
    <source>
        <dbReference type="ARBA" id="ARBA00007469"/>
    </source>
</evidence>
<dbReference type="GO" id="GO:0005576">
    <property type="term" value="C:extracellular region"/>
    <property type="evidence" value="ECO:0007669"/>
    <property type="project" value="TreeGrafter"/>
</dbReference>
<keyword evidence="3" id="KW-0732">Signal</keyword>
<dbReference type="PROSITE" id="PS00531">
    <property type="entry name" value="RNASE_T2_2"/>
    <property type="match status" value="1"/>
</dbReference>
<dbReference type="AlphaFoldDB" id="A0A2T8KT03"/>
<organism evidence="4">
    <name type="scientific">Panicum hallii</name>
    <dbReference type="NCBI Taxonomy" id="206008"/>
    <lineage>
        <taxon>Eukaryota</taxon>
        <taxon>Viridiplantae</taxon>
        <taxon>Streptophyta</taxon>
        <taxon>Embryophyta</taxon>
        <taxon>Tracheophyta</taxon>
        <taxon>Spermatophyta</taxon>
        <taxon>Magnoliopsida</taxon>
        <taxon>Liliopsida</taxon>
        <taxon>Poales</taxon>
        <taxon>Poaceae</taxon>
        <taxon>PACMAD clade</taxon>
        <taxon>Panicoideae</taxon>
        <taxon>Panicodae</taxon>
        <taxon>Paniceae</taxon>
        <taxon>Panicinae</taxon>
        <taxon>Panicum</taxon>
        <taxon>Panicum sect. Panicum</taxon>
    </lineage>
</organism>
<dbReference type="SUPFAM" id="SSF55895">
    <property type="entry name" value="Ribonuclease Rh-like"/>
    <property type="match status" value="1"/>
</dbReference>
<dbReference type="Pfam" id="PF00445">
    <property type="entry name" value="Ribonuclease_T2"/>
    <property type="match status" value="1"/>
</dbReference>
<evidence type="ECO:0000256" key="2">
    <source>
        <dbReference type="RuleBase" id="RU004328"/>
    </source>
</evidence>
<sequence>MALNHHSSLAVLLLALAAACAATDFDFFYLVQQWPGPYCDTEAGCCFPGDEKPAADFGIHGLWPNYAACRPDAATPNRTSCWPDFCNATDTLNLSLVSVSEWTSLKLSHGSASVMATRPSNAQIKGMEADLRRSWGTLSCKSKDATDFWSHEWSRHGTCSGMGQHAYFRSALDLKARLDLTGALLDAGIVPSDEAEYCLDRVRAAVAAATGGAAPMLELECNRSARNETQLYQVYVCVDPDGRTLVHCPLPAQRGCTDMIKFPPF</sequence>
<dbReference type="Proteomes" id="UP000243499">
    <property type="component" value="Chromosome 2"/>
</dbReference>
<comment type="similarity">
    <text evidence="1 2">Belongs to the RNase T2 family.</text>
</comment>
<dbReference type="PROSITE" id="PS00530">
    <property type="entry name" value="RNASE_T2_1"/>
    <property type="match status" value="1"/>
</dbReference>
<feature type="chain" id="PRO_5015483421" evidence="3">
    <location>
        <begin position="23"/>
        <end position="265"/>
    </location>
</feature>
<dbReference type="GO" id="GO:0033897">
    <property type="term" value="F:ribonuclease T2 activity"/>
    <property type="evidence" value="ECO:0007669"/>
    <property type="project" value="InterPro"/>
</dbReference>
<dbReference type="GO" id="GO:0006401">
    <property type="term" value="P:RNA catabolic process"/>
    <property type="evidence" value="ECO:0007669"/>
    <property type="project" value="TreeGrafter"/>
</dbReference>
<dbReference type="InterPro" id="IPR001568">
    <property type="entry name" value="RNase_T2-like"/>
</dbReference>